<reference evidence="1 2" key="1">
    <citation type="journal article" date="2022" name="G3 (Bethesda)">
        <title>Whole-genome sequence and methylome profiling of the almond [Prunus dulcis (Mill.) D.A. Webb] cultivar 'Nonpareil'.</title>
        <authorList>
            <person name="D'Amico-Willman K.M."/>
            <person name="Ouma W.Z."/>
            <person name="Meulia T."/>
            <person name="Sideli G.M."/>
            <person name="Gradziel T.M."/>
            <person name="Fresnedo-Ramirez J."/>
        </authorList>
    </citation>
    <scope>NUCLEOTIDE SEQUENCE [LARGE SCALE GENOMIC DNA]</scope>
    <source>
        <strain evidence="1">Clone GOH B32 T37-40</strain>
    </source>
</reference>
<dbReference type="AlphaFoldDB" id="A0AAD4V357"/>
<proteinExistence type="predicted"/>
<evidence type="ECO:0000313" key="2">
    <source>
        <dbReference type="Proteomes" id="UP001054821"/>
    </source>
</evidence>
<gene>
    <name evidence="1" type="ORF">L3X38_036343</name>
</gene>
<sequence>MYRDRINGVSEPYRKVNILEKSTIRHMAYRIRIDAVSEARVLPSFHFVIPFPCNRLVFFFLNSSHLLLFQSHRSAPTKFQV</sequence>
<organism evidence="1 2">
    <name type="scientific">Prunus dulcis</name>
    <name type="common">Almond</name>
    <name type="synonym">Amygdalus dulcis</name>
    <dbReference type="NCBI Taxonomy" id="3755"/>
    <lineage>
        <taxon>Eukaryota</taxon>
        <taxon>Viridiplantae</taxon>
        <taxon>Streptophyta</taxon>
        <taxon>Embryophyta</taxon>
        <taxon>Tracheophyta</taxon>
        <taxon>Spermatophyta</taxon>
        <taxon>Magnoliopsida</taxon>
        <taxon>eudicotyledons</taxon>
        <taxon>Gunneridae</taxon>
        <taxon>Pentapetalae</taxon>
        <taxon>rosids</taxon>
        <taxon>fabids</taxon>
        <taxon>Rosales</taxon>
        <taxon>Rosaceae</taxon>
        <taxon>Amygdaloideae</taxon>
        <taxon>Amygdaleae</taxon>
        <taxon>Prunus</taxon>
    </lineage>
</organism>
<dbReference type="Proteomes" id="UP001054821">
    <property type="component" value="Chromosome 7"/>
</dbReference>
<comment type="caution">
    <text evidence="1">The sequence shown here is derived from an EMBL/GenBank/DDBJ whole genome shotgun (WGS) entry which is preliminary data.</text>
</comment>
<accession>A0AAD4V357</accession>
<dbReference type="EMBL" id="JAJFAZ020000007">
    <property type="protein sequence ID" value="KAI5316636.1"/>
    <property type="molecule type" value="Genomic_DNA"/>
</dbReference>
<evidence type="ECO:0000313" key="1">
    <source>
        <dbReference type="EMBL" id="KAI5316636.1"/>
    </source>
</evidence>
<protein>
    <submittedName>
        <fullName evidence="1">Uncharacterized protein</fullName>
    </submittedName>
</protein>
<name>A0AAD4V357_PRUDU</name>
<keyword evidence="2" id="KW-1185">Reference proteome</keyword>